<gene>
    <name evidence="14" type="primary">mcp4_8</name>
    <name evidence="14" type="ORF">NCTC12722_03398</name>
</gene>
<protein>
    <submittedName>
        <fullName evidence="14">Methyl-accepting chemotaxis protein 4</fullName>
    </submittedName>
</protein>
<dbReference type="EMBL" id="UIGB01000001">
    <property type="protein sequence ID" value="SUU86175.1"/>
    <property type="molecule type" value="Genomic_DNA"/>
</dbReference>
<evidence type="ECO:0000256" key="7">
    <source>
        <dbReference type="ARBA" id="ARBA00023224"/>
    </source>
</evidence>
<dbReference type="SMART" id="SM00304">
    <property type="entry name" value="HAMP"/>
    <property type="match status" value="1"/>
</dbReference>
<dbReference type="PROSITE" id="PS50192">
    <property type="entry name" value="T_SNARE"/>
    <property type="match status" value="1"/>
</dbReference>
<dbReference type="Gene3D" id="3.30.450.20">
    <property type="entry name" value="PAS domain"/>
    <property type="match status" value="1"/>
</dbReference>
<dbReference type="Gene3D" id="1.10.287.950">
    <property type="entry name" value="Methyl-accepting chemotaxis protein"/>
    <property type="match status" value="1"/>
</dbReference>
<name>A0A380WDH8_AFIFE</name>
<evidence type="ECO:0000313" key="14">
    <source>
        <dbReference type="EMBL" id="SUU86175.1"/>
    </source>
</evidence>
<dbReference type="PANTHER" id="PTHR32089:SF112">
    <property type="entry name" value="LYSOZYME-LIKE PROTEIN-RELATED"/>
    <property type="match status" value="1"/>
</dbReference>
<evidence type="ECO:0000313" key="15">
    <source>
        <dbReference type="Proteomes" id="UP000254343"/>
    </source>
</evidence>
<dbReference type="GO" id="GO:0007165">
    <property type="term" value="P:signal transduction"/>
    <property type="evidence" value="ECO:0007669"/>
    <property type="project" value="UniProtKB-KW"/>
</dbReference>
<evidence type="ECO:0000259" key="11">
    <source>
        <dbReference type="PROSITE" id="PS50111"/>
    </source>
</evidence>
<dbReference type="Proteomes" id="UP000254343">
    <property type="component" value="Unassembled WGS sequence"/>
</dbReference>
<dbReference type="SMART" id="SM01049">
    <property type="entry name" value="Cache_2"/>
    <property type="match status" value="1"/>
</dbReference>
<keyword evidence="4 10" id="KW-0812">Transmembrane</keyword>
<keyword evidence="3" id="KW-0997">Cell inner membrane</keyword>
<dbReference type="InterPro" id="IPR004090">
    <property type="entry name" value="Chemotax_Me-accpt_rcpt"/>
</dbReference>
<evidence type="ECO:0000256" key="6">
    <source>
        <dbReference type="ARBA" id="ARBA00023136"/>
    </source>
</evidence>
<organism evidence="14 15">
    <name type="scientific">Afipia felis</name>
    <name type="common">Cat scratch disease bacillus</name>
    <dbReference type="NCBI Taxonomy" id="1035"/>
    <lineage>
        <taxon>Bacteria</taxon>
        <taxon>Pseudomonadati</taxon>
        <taxon>Pseudomonadota</taxon>
        <taxon>Alphaproteobacteria</taxon>
        <taxon>Hyphomicrobiales</taxon>
        <taxon>Nitrobacteraceae</taxon>
        <taxon>Afipia</taxon>
    </lineage>
</organism>
<sequence length="562" mass="59119">MKFLNNWPIALKLGALVGVTLIGLCAAGIFAARMMQNEMYRARTEQLRAIVETARNMAVGYQKDVEAGKLTKEAAIEQWTQRVRSMTYDDGAGYLFAYTMEGVAVVVLNPKMVGTNNLDLVVNGRKSTREMRDGVAANGNVTIWYAYQKPGESEPSPKVSYAAGIPAWNMYVGTGAYIDDVHGKLMRIIMALGAAILGIGLVAGVVAWFIGRSITRPLGQLGQRMKALADGQLDEAIPGIGRRDEIGAMATTVQVFKDNAIRIRDLERAETESKARATAERAAMMAGLANDFESNVNGIVRSVANSAAGMQTTAETMTSTATEASNRAATVGAASERASENVETVAAAAEELSSSVAEISRQVAQSNEIASKAVADAERTNATVQVLSNGAEKIGEVVQLIHTIATQTNLLALNATIEAARAGDAGRGFAVVASEVKTLASQTAKATEEISMQVTSMQTTTNDAVMAIKGISQTIAQMSEITMNISSAVEEQGAATREIARNIQSVAAGSGEINQHIGGVSTAASATGSAASDVLSNARDLDAQASKLDRAVNEFLSKVRAA</sequence>
<evidence type="ECO:0000256" key="10">
    <source>
        <dbReference type="SAM" id="Phobius"/>
    </source>
</evidence>
<evidence type="ECO:0000256" key="8">
    <source>
        <dbReference type="ARBA" id="ARBA00029447"/>
    </source>
</evidence>
<evidence type="ECO:0000256" key="9">
    <source>
        <dbReference type="PROSITE-ProRule" id="PRU00284"/>
    </source>
</evidence>
<evidence type="ECO:0000256" key="5">
    <source>
        <dbReference type="ARBA" id="ARBA00022989"/>
    </source>
</evidence>
<dbReference type="PRINTS" id="PR00260">
    <property type="entry name" value="CHEMTRNSDUCR"/>
</dbReference>
<dbReference type="InterPro" id="IPR000727">
    <property type="entry name" value="T_SNARE_dom"/>
</dbReference>
<dbReference type="PROSITE" id="PS50111">
    <property type="entry name" value="CHEMOTAXIS_TRANSDUC_2"/>
    <property type="match status" value="1"/>
</dbReference>
<dbReference type="InterPro" id="IPR003660">
    <property type="entry name" value="HAMP_dom"/>
</dbReference>
<dbReference type="OrthoDB" id="8482111at2"/>
<dbReference type="SUPFAM" id="SSF58104">
    <property type="entry name" value="Methyl-accepting chemotaxis protein (MCP) signaling domain"/>
    <property type="match status" value="1"/>
</dbReference>
<comment type="subcellular location">
    <subcellularLocation>
        <location evidence="1">Cell inner membrane</location>
        <topology evidence="1">Multi-pass membrane protein</topology>
    </subcellularLocation>
</comment>
<accession>A0A380WDH8</accession>
<dbReference type="GO" id="GO:0004888">
    <property type="term" value="F:transmembrane signaling receptor activity"/>
    <property type="evidence" value="ECO:0007669"/>
    <property type="project" value="InterPro"/>
</dbReference>
<reference evidence="14 15" key="1">
    <citation type="submission" date="2018-06" db="EMBL/GenBank/DDBJ databases">
        <authorList>
            <consortium name="Pathogen Informatics"/>
            <person name="Doyle S."/>
        </authorList>
    </citation>
    <scope>NUCLEOTIDE SEQUENCE [LARGE SCALE GENOMIC DNA]</scope>
    <source>
        <strain evidence="14 15">NCTC12722</strain>
    </source>
</reference>
<evidence type="ECO:0000259" key="13">
    <source>
        <dbReference type="PROSITE" id="PS50885"/>
    </source>
</evidence>
<dbReference type="CDD" id="cd06225">
    <property type="entry name" value="HAMP"/>
    <property type="match status" value="1"/>
</dbReference>
<dbReference type="InterPro" id="IPR033480">
    <property type="entry name" value="sCache_2"/>
</dbReference>
<evidence type="ECO:0000256" key="1">
    <source>
        <dbReference type="ARBA" id="ARBA00004429"/>
    </source>
</evidence>
<dbReference type="SMART" id="SM00283">
    <property type="entry name" value="MA"/>
    <property type="match status" value="1"/>
</dbReference>
<dbReference type="GO" id="GO:0005886">
    <property type="term" value="C:plasma membrane"/>
    <property type="evidence" value="ECO:0007669"/>
    <property type="project" value="UniProtKB-SubCell"/>
</dbReference>
<feature type="domain" description="Methyl-accepting transducer" evidence="11">
    <location>
        <begin position="306"/>
        <end position="542"/>
    </location>
</feature>
<keyword evidence="6 10" id="KW-0472">Membrane</keyword>
<keyword evidence="5 10" id="KW-1133">Transmembrane helix</keyword>
<feature type="transmembrane region" description="Helical" evidence="10">
    <location>
        <begin position="188"/>
        <end position="210"/>
    </location>
</feature>
<dbReference type="GO" id="GO:0006935">
    <property type="term" value="P:chemotaxis"/>
    <property type="evidence" value="ECO:0007669"/>
    <property type="project" value="InterPro"/>
</dbReference>
<dbReference type="Pfam" id="PF17200">
    <property type="entry name" value="sCache_2"/>
    <property type="match status" value="1"/>
</dbReference>
<feature type="domain" description="T-SNARE coiled-coil homology" evidence="12">
    <location>
        <begin position="458"/>
        <end position="520"/>
    </location>
</feature>
<dbReference type="PANTHER" id="PTHR32089">
    <property type="entry name" value="METHYL-ACCEPTING CHEMOTAXIS PROTEIN MCPB"/>
    <property type="match status" value="1"/>
</dbReference>
<dbReference type="RefSeq" id="WP_002716999.1">
    <property type="nucleotide sequence ID" value="NZ_UFSI01000001.1"/>
</dbReference>
<dbReference type="InterPro" id="IPR004089">
    <property type="entry name" value="MCPsignal_dom"/>
</dbReference>
<keyword evidence="2" id="KW-1003">Cell membrane</keyword>
<dbReference type="AlphaFoldDB" id="A0A380WDH8"/>
<dbReference type="PROSITE" id="PS50885">
    <property type="entry name" value="HAMP"/>
    <property type="match status" value="1"/>
</dbReference>
<dbReference type="Pfam" id="PF00015">
    <property type="entry name" value="MCPsignal"/>
    <property type="match status" value="1"/>
</dbReference>
<feature type="transmembrane region" description="Helical" evidence="10">
    <location>
        <begin position="13"/>
        <end position="32"/>
    </location>
</feature>
<feature type="domain" description="HAMP" evidence="13">
    <location>
        <begin position="212"/>
        <end position="265"/>
    </location>
</feature>
<comment type="similarity">
    <text evidence="8">Belongs to the methyl-accepting chemotaxis (MCP) protein family.</text>
</comment>
<proteinExistence type="inferred from homology"/>
<evidence type="ECO:0000256" key="3">
    <source>
        <dbReference type="ARBA" id="ARBA00022519"/>
    </source>
</evidence>
<dbReference type="Gene3D" id="6.10.340.10">
    <property type="match status" value="1"/>
</dbReference>
<evidence type="ECO:0000256" key="2">
    <source>
        <dbReference type="ARBA" id="ARBA00022475"/>
    </source>
</evidence>
<evidence type="ECO:0000256" key="4">
    <source>
        <dbReference type="ARBA" id="ARBA00022692"/>
    </source>
</evidence>
<evidence type="ECO:0000259" key="12">
    <source>
        <dbReference type="PROSITE" id="PS50192"/>
    </source>
</evidence>
<dbReference type="Pfam" id="PF00672">
    <property type="entry name" value="HAMP"/>
    <property type="match status" value="1"/>
</dbReference>
<keyword evidence="7 9" id="KW-0807">Transducer</keyword>